<dbReference type="AlphaFoldDB" id="A0A1B6IWV9"/>
<feature type="non-terminal residue" evidence="3">
    <location>
        <position position="1"/>
    </location>
</feature>
<dbReference type="PROSITE" id="PS00028">
    <property type="entry name" value="ZINC_FINGER_C2H2_1"/>
    <property type="match status" value="1"/>
</dbReference>
<dbReference type="SUPFAM" id="SSF57667">
    <property type="entry name" value="beta-beta-alpha zinc fingers"/>
    <property type="match status" value="1"/>
</dbReference>
<evidence type="ECO:0000313" key="3">
    <source>
        <dbReference type="EMBL" id="JAS91424.1"/>
    </source>
</evidence>
<dbReference type="Gene3D" id="3.30.160.60">
    <property type="entry name" value="Classic Zinc Finger"/>
    <property type="match status" value="1"/>
</dbReference>
<dbReference type="InterPro" id="IPR013087">
    <property type="entry name" value="Znf_C2H2_type"/>
</dbReference>
<keyword evidence="1" id="KW-0863">Zinc-finger</keyword>
<protein>
    <recommendedName>
        <fullName evidence="2">C2H2-type domain-containing protein</fullName>
    </recommendedName>
</protein>
<accession>A0A1B6IWV9</accession>
<dbReference type="EMBL" id="GECU01016282">
    <property type="protein sequence ID" value="JAS91424.1"/>
    <property type="molecule type" value="Transcribed_RNA"/>
</dbReference>
<feature type="domain" description="C2H2-type" evidence="2">
    <location>
        <begin position="63"/>
        <end position="91"/>
    </location>
</feature>
<organism evidence="3">
    <name type="scientific">Homalodisca liturata</name>
    <dbReference type="NCBI Taxonomy" id="320908"/>
    <lineage>
        <taxon>Eukaryota</taxon>
        <taxon>Metazoa</taxon>
        <taxon>Ecdysozoa</taxon>
        <taxon>Arthropoda</taxon>
        <taxon>Hexapoda</taxon>
        <taxon>Insecta</taxon>
        <taxon>Pterygota</taxon>
        <taxon>Neoptera</taxon>
        <taxon>Paraneoptera</taxon>
        <taxon>Hemiptera</taxon>
        <taxon>Auchenorrhyncha</taxon>
        <taxon>Membracoidea</taxon>
        <taxon>Cicadellidae</taxon>
        <taxon>Cicadellinae</taxon>
        <taxon>Proconiini</taxon>
        <taxon>Homalodisca</taxon>
    </lineage>
</organism>
<evidence type="ECO:0000259" key="2">
    <source>
        <dbReference type="PROSITE" id="PS50157"/>
    </source>
</evidence>
<dbReference type="InterPro" id="IPR036236">
    <property type="entry name" value="Znf_C2H2_sf"/>
</dbReference>
<proteinExistence type="predicted"/>
<sequence>KKDTENCTDRVGNESVALKDVKSKRNMTWYIANRNYAITTPGVKNSCKSSSQIFHIPLEKWPYKCKICEKYFKSNSKLEKHFNAYHPNLKMPKQKHLITEMLQPTNNAIVHQRSGTSMPQTCASNIQKPIKAILRQTTGIRKQWTSNTTHMQKPVQTNMWQQTDTVTWQTTNYSGQQPTDAEVQMESKTCDKQQLTDLARRQTIGTTGEKQSNDAVVLQSTSSNMSWTIDKVQNPVHPNVNQSTD</sequence>
<reference evidence="3" key="1">
    <citation type="submission" date="2015-11" db="EMBL/GenBank/DDBJ databases">
        <title>De novo transcriptome assembly of four potential Pierce s Disease insect vectors from Arizona vineyards.</title>
        <authorList>
            <person name="Tassone E.E."/>
        </authorList>
    </citation>
    <scope>NUCLEOTIDE SEQUENCE</scope>
</reference>
<feature type="non-terminal residue" evidence="3">
    <location>
        <position position="245"/>
    </location>
</feature>
<dbReference type="PROSITE" id="PS50157">
    <property type="entry name" value="ZINC_FINGER_C2H2_2"/>
    <property type="match status" value="1"/>
</dbReference>
<evidence type="ECO:0000256" key="1">
    <source>
        <dbReference type="PROSITE-ProRule" id="PRU00042"/>
    </source>
</evidence>
<dbReference type="GO" id="GO:0008270">
    <property type="term" value="F:zinc ion binding"/>
    <property type="evidence" value="ECO:0007669"/>
    <property type="project" value="UniProtKB-KW"/>
</dbReference>
<gene>
    <name evidence="3" type="ORF">g.21488</name>
</gene>
<keyword evidence="1" id="KW-0862">Zinc</keyword>
<name>A0A1B6IWV9_9HEMI</name>
<keyword evidence="1" id="KW-0479">Metal-binding</keyword>